<dbReference type="AlphaFoldDB" id="A0A7X6DQB3"/>
<proteinExistence type="predicted"/>
<dbReference type="EMBL" id="VTOW01000002">
    <property type="protein sequence ID" value="NKE71405.1"/>
    <property type="molecule type" value="Genomic_DNA"/>
</dbReference>
<keyword evidence="2" id="KW-1185">Reference proteome</keyword>
<dbReference type="Proteomes" id="UP000534783">
    <property type="component" value="Unassembled WGS sequence"/>
</dbReference>
<protein>
    <submittedName>
        <fullName evidence="1">Uncharacterized protein</fullName>
    </submittedName>
</protein>
<gene>
    <name evidence="1" type="ORF">MNODULE_11705</name>
</gene>
<accession>A0A7X6DQB3</accession>
<name>A0A7X6DQB3_9BACT</name>
<sequence>MDRSKLRIIPFYTGDESLEAALNNPKSLRLLWLEVLFNDEIPWEEYLDRPEVGAAYEKACAWYSQFKTMIEGHAGKRSLPLRKGNVDMREHRTFLEVLNFVSC</sequence>
<reference evidence="1 2" key="1">
    <citation type="journal article" date="2020" name="Nature">
        <title>Bacterial chemolithoautotrophy via manganese oxidation.</title>
        <authorList>
            <person name="Yu H."/>
            <person name="Leadbetter J.R."/>
        </authorList>
    </citation>
    <scope>NUCLEOTIDE SEQUENCE [LARGE SCALE GENOMIC DNA]</scope>
    <source>
        <strain evidence="1 2">Mn-1</strain>
    </source>
</reference>
<organism evidence="1 2">
    <name type="scientific">Candidatus Manganitrophus noduliformans</name>
    <dbReference type="NCBI Taxonomy" id="2606439"/>
    <lineage>
        <taxon>Bacteria</taxon>
        <taxon>Pseudomonadati</taxon>
        <taxon>Nitrospirota</taxon>
        <taxon>Nitrospiria</taxon>
        <taxon>Candidatus Troglogloeales</taxon>
        <taxon>Candidatus Manganitrophaceae</taxon>
        <taxon>Candidatus Manganitrophus</taxon>
    </lineage>
</organism>
<dbReference type="RefSeq" id="WP_168060010.1">
    <property type="nucleotide sequence ID" value="NZ_VTOW01000002.1"/>
</dbReference>
<comment type="caution">
    <text evidence="1">The sequence shown here is derived from an EMBL/GenBank/DDBJ whole genome shotgun (WGS) entry which is preliminary data.</text>
</comment>
<evidence type="ECO:0000313" key="2">
    <source>
        <dbReference type="Proteomes" id="UP000534783"/>
    </source>
</evidence>
<evidence type="ECO:0000313" key="1">
    <source>
        <dbReference type="EMBL" id="NKE71405.1"/>
    </source>
</evidence>